<keyword evidence="4" id="KW-0862">Zinc</keyword>
<evidence type="ECO:0000256" key="5">
    <source>
        <dbReference type="PROSITE-ProRule" id="PRU00042"/>
    </source>
</evidence>
<dbReference type="GO" id="GO:0008270">
    <property type="term" value="F:zinc ion binding"/>
    <property type="evidence" value="ECO:0007669"/>
    <property type="project" value="UniProtKB-KW"/>
</dbReference>
<dbReference type="Gene3D" id="3.30.160.60">
    <property type="entry name" value="Classic Zinc Finger"/>
    <property type="match status" value="5"/>
</dbReference>
<evidence type="ECO:0000313" key="8">
    <source>
        <dbReference type="Proteomes" id="UP001153737"/>
    </source>
</evidence>
<dbReference type="FunFam" id="3.30.160.60:FF:000100">
    <property type="entry name" value="Zinc finger 45-like"/>
    <property type="match status" value="1"/>
</dbReference>
<feature type="domain" description="C2H2-type" evidence="6">
    <location>
        <begin position="433"/>
        <end position="455"/>
    </location>
</feature>
<dbReference type="PROSITE" id="PS50157">
    <property type="entry name" value="ZINC_FINGER_C2H2_2"/>
    <property type="match status" value="6"/>
</dbReference>
<evidence type="ECO:0000256" key="4">
    <source>
        <dbReference type="ARBA" id="ARBA00022833"/>
    </source>
</evidence>
<feature type="domain" description="C2H2-type" evidence="6">
    <location>
        <begin position="345"/>
        <end position="373"/>
    </location>
</feature>
<organism evidence="7 8">
    <name type="scientific">Phaedon cochleariae</name>
    <name type="common">Mustard beetle</name>
    <dbReference type="NCBI Taxonomy" id="80249"/>
    <lineage>
        <taxon>Eukaryota</taxon>
        <taxon>Metazoa</taxon>
        <taxon>Ecdysozoa</taxon>
        <taxon>Arthropoda</taxon>
        <taxon>Hexapoda</taxon>
        <taxon>Insecta</taxon>
        <taxon>Pterygota</taxon>
        <taxon>Neoptera</taxon>
        <taxon>Endopterygota</taxon>
        <taxon>Coleoptera</taxon>
        <taxon>Polyphaga</taxon>
        <taxon>Cucujiformia</taxon>
        <taxon>Chrysomeloidea</taxon>
        <taxon>Chrysomelidae</taxon>
        <taxon>Chrysomelinae</taxon>
        <taxon>Chrysomelini</taxon>
        <taxon>Phaedon</taxon>
    </lineage>
</organism>
<sequence length="455" mass="53243">MGFPKKCLVCSAESYKFFSIQEDGANMLEALTSIKTEDNTRPTEACIKCWLNLKYANRIQKRFLRDRRPQNFTDFTGFDHIEVDEVHFQDDDRKSELELDFQSTNTPEVVVEKNPNIENDEKICNENIVHKSENKITSCKICGDPIFEDEMLEHTRSHFFSRIKCDQCNMYCNNIESYRNHVGQAHSDSLSRILTCKICKTTFSYKPLYLIHLNKAHRRRQGLSLKLKKNRDDNKLHDCPYCNKRFKSEENCLKHMKGHNKKKCNLCGLLVTPSNFTAHVKTHKEKPVACHICGMFYKNSVCLRSHIHYTHSTTTYLCEFCDKVYKKSYALSMHIKKEHTGEKSHTCDVCGKRFFTFFNLNTHKKMTHLKLRPHACQYCNKKFSSKFARVTHERQHTNVKPYKCEICGQGYRQNVSLKSHKKSAHDIVEELTCKCEVCGKKFASNFAVLSHMRLH</sequence>
<dbReference type="Pfam" id="PF12874">
    <property type="entry name" value="zf-met"/>
    <property type="match status" value="1"/>
</dbReference>
<dbReference type="GO" id="GO:0000981">
    <property type="term" value="F:DNA-binding transcription factor activity, RNA polymerase II-specific"/>
    <property type="evidence" value="ECO:0007669"/>
    <property type="project" value="TreeGrafter"/>
</dbReference>
<dbReference type="Proteomes" id="UP001153737">
    <property type="component" value="Chromosome 3"/>
</dbReference>
<evidence type="ECO:0000256" key="1">
    <source>
        <dbReference type="ARBA" id="ARBA00022723"/>
    </source>
</evidence>
<evidence type="ECO:0000256" key="3">
    <source>
        <dbReference type="ARBA" id="ARBA00022771"/>
    </source>
</evidence>
<protein>
    <recommendedName>
        <fullName evidence="6">C2H2-type domain-containing protein</fullName>
    </recommendedName>
</protein>
<dbReference type="GO" id="GO:0043565">
    <property type="term" value="F:sequence-specific DNA binding"/>
    <property type="evidence" value="ECO:0007669"/>
    <property type="project" value="TreeGrafter"/>
</dbReference>
<dbReference type="AlphaFoldDB" id="A0A9N9SF03"/>
<keyword evidence="3 5" id="KW-0863">Zinc-finger</keyword>
<dbReference type="InterPro" id="IPR013087">
    <property type="entry name" value="Znf_C2H2_type"/>
</dbReference>
<dbReference type="PANTHER" id="PTHR24408">
    <property type="entry name" value="ZINC FINGER PROTEIN"/>
    <property type="match status" value="1"/>
</dbReference>
<reference evidence="7" key="2">
    <citation type="submission" date="2022-10" db="EMBL/GenBank/DDBJ databases">
        <authorList>
            <consortium name="ENA_rothamsted_submissions"/>
            <consortium name="culmorum"/>
            <person name="King R."/>
        </authorList>
    </citation>
    <scope>NUCLEOTIDE SEQUENCE</scope>
</reference>
<dbReference type="SMART" id="SM00355">
    <property type="entry name" value="ZnF_C2H2"/>
    <property type="match status" value="11"/>
</dbReference>
<evidence type="ECO:0000256" key="2">
    <source>
        <dbReference type="ARBA" id="ARBA00022737"/>
    </source>
</evidence>
<feature type="domain" description="C2H2-type" evidence="6">
    <location>
        <begin position="374"/>
        <end position="401"/>
    </location>
</feature>
<dbReference type="OrthoDB" id="8823111at2759"/>
<reference evidence="7" key="1">
    <citation type="submission" date="2022-01" db="EMBL/GenBank/DDBJ databases">
        <authorList>
            <person name="King R."/>
        </authorList>
    </citation>
    <scope>NUCLEOTIDE SEQUENCE</scope>
</reference>
<evidence type="ECO:0000259" key="6">
    <source>
        <dbReference type="PROSITE" id="PS50157"/>
    </source>
</evidence>
<feature type="domain" description="C2H2-type" evidence="6">
    <location>
        <begin position="402"/>
        <end position="425"/>
    </location>
</feature>
<proteinExistence type="predicted"/>
<feature type="domain" description="C2H2-type" evidence="6">
    <location>
        <begin position="316"/>
        <end position="344"/>
    </location>
</feature>
<keyword evidence="1" id="KW-0479">Metal-binding</keyword>
<keyword evidence="2" id="KW-0677">Repeat</keyword>
<dbReference type="Pfam" id="PF00096">
    <property type="entry name" value="zf-C2H2"/>
    <property type="match status" value="4"/>
</dbReference>
<dbReference type="GO" id="GO:0005634">
    <property type="term" value="C:nucleus"/>
    <property type="evidence" value="ECO:0007669"/>
    <property type="project" value="TreeGrafter"/>
</dbReference>
<accession>A0A9N9SF03</accession>
<dbReference type="PANTHER" id="PTHR24408:SF21">
    <property type="entry name" value="ZINC FINGER PROTEIN"/>
    <property type="match status" value="1"/>
</dbReference>
<keyword evidence="8" id="KW-1185">Reference proteome</keyword>
<dbReference type="InterPro" id="IPR036236">
    <property type="entry name" value="Znf_C2H2_sf"/>
</dbReference>
<gene>
    <name evidence="7" type="ORF">PHAECO_LOCUS7391</name>
</gene>
<dbReference type="SUPFAM" id="SSF57667">
    <property type="entry name" value="beta-beta-alpha zinc fingers"/>
    <property type="match status" value="3"/>
</dbReference>
<dbReference type="FunFam" id="3.30.160.60:FF:000446">
    <property type="entry name" value="Zinc finger protein"/>
    <property type="match status" value="1"/>
</dbReference>
<dbReference type="EMBL" id="OU896709">
    <property type="protein sequence ID" value="CAG9820085.1"/>
    <property type="molecule type" value="Genomic_DNA"/>
</dbReference>
<feature type="domain" description="C2H2-type" evidence="6">
    <location>
        <begin position="237"/>
        <end position="264"/>
    </location>
</feature>
<evidence type="ECO:0000313" key="7">
    <source>
        <dbReference type="EMBL" id="CAG9820085.1"/>
    </source>
</evidence>
<dbReference type="PROSITE" id="PS00028">
    <property type="entry name" value="ZINC_FINGER_C2H2_1"/>
    <property type="match status" value="7"/>
</dbReference>
<name>A0A9N9SF03_PHACE</name>